<dbReference type="InterPro" id="IPR007344">
    <property type="entry name" value="GrpB/CoaE"/>
</dbReference>
<dbReference type="PANTHER" id="PTHR34822:SF1">
    <property type="entry name" value="GRPB FAMILY PROTEIN"/>
    <property type="match status" value="1"/>
</dbReference>
<dbReference type="EMBL" id="JABMCC010000121">
    <property type="protein sequence ID" value="NUU58465.1"/>
    <property type="molecule type" value="Genomic_DNA"/>
</dbReference>
<protein>
    <submittedName>
        <fullName evidence="1">GrpB family protein</fullName>
    </submittedName>
</protein>
<dbReference type="Gene3D" id="3.30.460.10">
    <property type="entry name" value="Beta Polymerase, domain 2"/>
    <property type="match status" value="1"/>
</dbReference>
<dbReference type="Proteomes" id="UP000577724">
    <property type="component" value="Unassembled WGS sequence"/>
</dbReference>
<dbReference type="PANTHER" id="PTHR34822">
    <property type="entry name" value="GRPB DOMAIN PROTEIN (AFU_ORTHOLOGUE AFUA_1G01530)"/>
    <property type="match status" value="1"/>
</dbReference>
<dbReference type="GeneID" id="97135155"/>
<sequence>MKNQKPVAIEEYNEEWPKAFNIIESILSNKLGGLALLIEHVGSTSVPNLAAKPIIDIDVVIESMKYLPGVIKKLDELGYVHVGDLGIKNREAFARKDVYVPYSSEGYVKHEHHLYVCNRESDELKRHIMFRAILRKYPLLASEYTNLKIQLSREFRNNRKAYTEGKTEFVTRIMNEYKDVL</sequence>
<dbReference type="SUPFAM" id="SSF81301">
    <property type="entry name" value="Nucleotidyltransferase"/>
    <property type="match status" value="1"/>
</dbReference>
<comment type="caution">
    <text evidence="1">The sequence shown here is derived from an EMBL/GenBank/DDBJ whole genome shotgun (WGS) entry which is preliminary data.</text>
</comment>
<name>A0ABX2MWU1_9BACL</name>
<evidence type="ECO:0000313" key="1">
    <source>
        <dbReference type="EMBL" id="NUU58465.1"/>
    </source>
</evidence>
<proteinExistence type="predicted"/>
<reference evidence="1 2" key="1">
    <citation type="submission" date="2020-05" db="EMBL/GenBank/DDBJ databases">
        <title>Genome Sequencing of Type Strains.</title>
        <authorList>
            <person name="Lemaire J.F."/>
            <person name="Inderbitzin P."/>
            <person name="Gregorio O.A."/>
            <person name="Collins S.B."/>
            <person name="Wespe N."/>
            <person name="Knight-Connoni V."/>
        </authorList>
    </citation>
    <scope>NUCLEOTIDE SEQUENCE [LARGE SCALE GENOMIC DNA]</scope>
    <source>
        <strain evidence="1 2">DSM 19942</strain>
    </source>
</reference>
<keyword evidence="2" id="KW-1185">Reference proteome</keyword>
<gene>
    <name evidence="1" type="ORF">HP548_30735</name>
</gene>
<dbReference type="Pfam" id="PF04229">
    <property type="entry name" value="GrpB"/>
    <property type="match status" value="1"/>
</dbReference>
<evidence type="ECO:0000313" key="2">
    <source>
        <dbReference type="Proteomes" id="UP000577724"/>
    </source>
</evidence>
<dbReference type="RefSeq" id="WP_175383788.1">
    <property type="nucleotide sequence ID" value="NZ_CBCRYD010000028.1"/>
</dbReference>
<organism evidence="1 2">
    <name type="scientific">Paenibacillus taichungensis</name>
    <dbReference type="NCBI Taxonomy" id="484184"/>
    <lineage>
        <taxon>Bacteria</taxon>
        <taxon>Bacillati</taxon>
        <taxon>Bacillota</taxon>
        <taxon>Bacilli</taxon>
        <taxon>Bacillales</taxon>
        <taxon>Paenibacillaceae</taxon>
        <taxon>Paenibacillus</taxon>
    </lineage>
</organism>
<accession>A0ABX2MWU1</accession>
<dbReference type="InterPro" id="IPR043519">
    <property type="entry name" value="NT_sf"/>
</dbReference>